<dbReference type="InterPro" id="IPR029146">
    <property type="entry name" value="Ten1_animal_plant"/>
</dbReference>
<keyword evidence="5" id="KW-0238">DNA-binding</keyword>
<sequence>MLPPPAAFQFPWEINSDLVKDGASVRTCGRSVHLLKLYDMLRLISYVPEESKAVLSGQQSSAQCHVSVQTTLVEPFQPVLGAQYFVLGEIEKADGLSGVMLRARALTCVDGVDLTLMQQAILEQRCFFKERETKDEYASSLL</sequence>
<evidence type="ECO:0000256" key="5">
    <source>
        <dbReference type="ARBA" id="ARBA00023125"/>
    </source>
</evidence>
<proteinExistence type="evidence at transcript level"/>
<evidence type="ECO:0000256" key="10">
    <source>
        <dbReference type="ARBA" id="ARBA00079840"/>
    </source>
</evidence>
<dbReference type="EMBL" id="JQ412738">
    <property type="protein sequence ID" value="AFU81783.1"/>
    <property type="molecule type" value="mRNA"/>
</dbReference>
<dbReference type="PANTHER" id="PTHR33905">
    <property type="entry name" value="CST COMPLEX SUBUNIT TEN1"/>
    <property type="match status" value="1"/>
</dbReference>
<protein>
    <recommendedName>
        <fullName evidence="8">CST complex subunit TEN1</fullName>
    </recommendedName>
    <alternativeName>
        <fullName evidence="10">Protein telomeric pathways with STN1 homolog</fullName>
    </alternativeName>
    <alternativeName>
        <fullName evidence="9">Telomere length regulation protein TEN1 homolog</fullName>
    </alternativeName>
</protein>
<evidence type="ECO:0000313" key="11">
    <source>
        <dbReference type="EMBL" id="AFU81783.1"/>
    </source>
</evidence>
<evidence type="ECO:0000256" key="3">
    <source>
        <dbReference type="ARBA" id="ARBA00022454"/>
    </source>
</evidence>
<evidence type="ECO:0000256" key="2">
    <source>
        <dbReference type="ARBA" id="ARBA00004574"/>
    </source>
</evidence>
<evidence type="ECO:0000256" key="7">
    <source>
        <dbReference type="ARBA" id="ARBA00061044"/>
    </source>
</evidence>
<dbReference type="GO" id="GO:0010521">
    <property type="term" value="F:telomerase inhibitor activity"/>
    <property type="evidence" value="ECO:0007669"/>
    <property type="project" value="TreeGrafter"/>
</dbReference>
<keyword evidence="6" id="KW-0539">Nucleus</keyword>
<evidence type="ECO:0000256" key="1">
    <source>
        <dbReference type="ARBA" id="ARBA00004123"/>
    </source>
</evidence>
<reference evidence="11" key="1">
    <citation type="journal article" date="2012" name="BMC Vet. Res.">
        <title>Transcriptome analysis of head kidney in grass carp and discovery of immune-related genes.</title>
        <authorList>
            <person name="Chen J."/>
            <person name="Li C."/>
            <person name="Huang R."/>
            <person name="Du F."/>
            <person name="Liao L."/>
            <person name="Zhu Z."/>
            <person name="Wang Y."/>
        </authorList>
    </citation>
    <scope>NUCLEOTIDE SEQUENCE</scope>
</reference>
<dbReference type="AlphaFoldDB" id="K4JEQ5"/>
<dbReference type="PANTHER" id="PTHR33905:SF1">
    <property type="entry name" value="CST COMPLEX SUBUNIT TEN1"/>
    <property type="match status" value="1"/>
</dbReference>
<comment type="subcellular location">
    <subcellularLocation>
        <location evidence="2">Chromosome</location>
        <location evidence="2">Telomere</location>
    </subcellularLocation>
    <subcellularLocation>
        <location evidence="1">Nucleus</location>
    </subcellularLocation>
</comment>
<dbReference type="Gene3D" id="2.40.50.140">
    <property type="entry name" value="Nucleic acid-binding proteins"/>
    <property type="match status" value="1"/>
</dbReference>
<name>K4JEQ5_CTEID</name>
<accession>K4JEQ5</accession>
<dbReference type="GO" id="GO:0042162">
    <property type="term" value="F:telomeric DNA binding"/>
    <property type="evidence" value="ECO:0007669"/>
    <property type="project" value="TreeGrafter"/>
</dbReference>
<dbReference type="InterPro" id="IPR012340">
    <property type="entry name" value="NA-bd_OB-fold"/>
</dbReference>
<evidence type="ECO:0000256" key="8">
    <source>
        <dbReference type="ARBA" id="ARBA00068173"/>
    </source>
</evidence>
<evidence type="ECO:0000256" key="9">
    <source>
        <dbReference type="ARBA" id="ARBA00078215"/>
    </source>
</evidence>
<dbReference type="GO" id="GO:0003697">
    <property type="term" value="F:single-stranded DNA binding"/>
    <property type="evidence" value="ECO:0007669"/>
    <property type="project" value="InterPro"/>
</dbReference>
<dbReference type="GO" id="GO:1990879">
    <property type="term" value="C:CST complex"/>
    <property type="evidence" value="ECO:0007669"/>
    <property type="project" value="InterPro"/>
</dbReference>
<evidence type="ECO:0000256" key="6">
    <source>
        <dbReference type="ARBA" id="ARBA00023242"/>
    </source>
</evidence>
<evidence type="ECO:0000256" key="4">
    <source>
        <dbReference type="ARBA" id="ARBA00022895"/>
    </source>
</evidence>
<dbReference type="Pfam" id="PF15490">
    <property type="entry name" value="Ten1_2"/>
    <property type="match status" value="1"/>
</dbReference>
<keyword evidence="3" id="KW-0158">Chromosome</keyword>
<dbReference type="FunFam" id="2.40.50.140:FF:000203">
    <property type="entry name" value="TEN1 subunit of CST complex"/>
    <property type="match status" value="1"/>
</dbReference>
<dbReference type="GO" id="GO:0032211">
    <property type="term" value="P:negative regulation of telomere maintenance via telomerase"/>
    <property type="evidence" value="ECO:0007669"/>
    <property type="project" value="TreeGrafter"/>
</dbReference>
<comment type="similarity">
    <text evidence="7">Belongs to the TEN1 family.</text>
</comment>
<keyword evidence="4" id="KW-0779">Telomere</keyword>
<organism evidence="11">
    <name type="scientific">Ctenopharyngodon idella</name>
    <name type="common">Grass carp</name>
    <name type="synonym">Leuciscus idella</name>
    <dbReference type="NCBI Taxonomy" id="7959"/>
    <lineage>
        <taxon>Eukaryota</taxon>
        <taxon>Metazoa</taxon>
        <taxon>Chordata</taxon>
        <taxon>Craniata</taxon>
        <taxon>Vertebrata</taxon>
        <taxon>Euteleostomi</taxon>
        <taxon>Actinopterygii</taxon>
        <taxon>Neopterygii</taxon>
        <taxon>Teleostei</taxon>
        <taxon>Ostariophysi</taxon>
        <taxon>Cypriniformes</taxon>
        <taxon>Xenocyprididae</taxon>
        <taxon>Xenocypridinae</taxon>
        <taxon>Ctenopharyngodon</taxon>
    </lineage>
</organism>